<keyword evidence="4" id="KW-1185">Reference proteome</keyword>
<gene>
    <name evidence="3" type="ORF">OSB04_001707</name>
</gene>
<reference evidence="3" key="1">
    <citation type="submission" date="2023-03" db="EMBL/GenBank/DDBJ databases">
        <title>Chromosome-scale reference genome and RAD-based genetic map of yellow starthistle (Centaurea solstitialis) reveal putative structural variation and QTLs associated with invader traits.</title>
        <authorList>
            <person name="Reatini B."/>
            <person name="Cang F.A."/>
            <person name="Jiang Q."/>
            <person name="Mckibben M.T.W."/>
            <person name="Barker M.S."/>
            <person name="Rieseberg L.H."/>
            <person name="Dlugosch K.M."/>
        </authorList>
    </citation>
    <scope>NUCLEOTIDE SEQUENCE</scope>
    <source>
        <strain evidence="3">CAN-66</strain>
        <tissue evidence="3">Leaf</tissue>
    </source>
</reference>
<comment type="caution">
    <text evidence="3">The sequence shown here is derived from an EMBL/GenBank/DDBJ whole genome shotgun (WGS) entry which is preliminary data.</text>
</comment>
<name>A0AA38U443_9ASTR</name>
<evidence type="ECO:0000313" key="4">
    <source>
        <dbReference type="Proteomes" id="UP001172457"/>
    </source>
</evidence>
<protein>
    <submittedName>
        <fullName evidence="3">Uncharacterized protein</fullName>
    </submittedName>
</protein>
<dbReference type="EMBL" id="JARYMX010000001">
    <property type="protein sequence ID" value="KAJ9565741.1"/>
    <property type="molecule type" value="Genomic_DNA"/>
</dbReference>
<feature type="compositionally biased region" description="Polar residues" evidence="1">
    <location>
        <begin position="221"/>
        <end position="230"/>
    </location>
</feature>
<evidence type="ECO:0000256" key="1">
    <source>
        <dbReference type="SAM" id="MobiDB-lite"/>
    </source>
</evidence>
<feature type="chain" id="PRO_5041466735" evidence="2">
    <location>
        <begin position="19"/>
        <end position="250"/>
    </location>
</feature>
<feature type="compositionally biased region" description="Polar residues" evidence="1">
    <location>
        <begin position="46"/>
        <end position="62"/>
    </location>
</feature>
<dbReference type="Proteomes" id="UP001172457">
    <property type="component" value="Chromosome 1"/>
</dbReference>
<accession>A0AA38U443</accession>
<proteinExistence type="predicted"/>
<feature type="compositionally biased region" description="Low complexity" evidence="1">
    <location>
        <begin position="63"/>
        <end position="74"/>
    </location>
</feature>
<evidence type="ECO:0000256" key="2">
    <source>
        <dbReference type="SAM" id="SignalP"/>
    </source>
</evidence>
<keyword evidence="2" id="KW-0732">Signal</keyword>
<evidence type="ECO:0000313" key="3">
    <source>
        <dbReference type="EMBL" id="KAJ9565741.1"/>
    </source>
</evidence>
<feature type="signal peptide" evidence="2">
    <location>
        <begin position="1"/>
        <end position="18"/>
    </location>
</feature>
<sequence>MPQKRSLAFNLAKALVLGQTITCSDDDSVEISSEVTPSVQRQLCFSPTSLPTTQVSPTTPDMTSSHTETSTPTSGPHAVDIRINSCRNCVEPTVQSTEQPVRKKVRRGLVTGKALKRDIANNEIDVSSQVEANKHRASDVAPHLATIVETTTNEDRKRLVEEAIEKIKDDSLNNSSDSPMHCPIEKEISIIEEIVGPSVGTVVRGMGSLTVRAPSMRGSMKGTSKPVSTVNEDDLQQQLAERDEEIRLLK</sequence>
<dbReference type="AlphaFoldDB" id="A0AA38U443"/>
<organism evidence="3 4">
    <name type="scientific">Centaurea solstitialis</name>
    <name type="common">yellow star-thistle</name>
    <dbReference type="NCBI Taxonomy" id="347529"/>
    <lineage>
        <taxon>Eukaryota</taxon>
        <taxon>Viridiplantae</taxon>
        <taxon>Streptophyta</taxon>
        <taxon>Embryophyta</taxon>
        <taxon>Tracheophyta</taxon>
        <taxon>Spermatophyta</taxon>
        <taxon>Magnoliopsida</taxon>
        <taxon>eudicotyledons</taxon>
        <taxon>Gunneridae</taxon>
        <taxon>Pentapetalae</taxon>
        <taxon>asterids</taxon>
        <taxon>campanulids</taxon>
        <taxon>Asterales</taxon>
        <taxon>Asteraceae</taxon>
        <taxon>Carduoideae</taxon>
        <taxon>Cardueae</taxon>
        <taxon>Centaureinae</taxon>
        <taxon>Centaurea</taxon>
    </lineage>
</organism>
<feature type="region of interest" description="Disordered" evidence="1">
    <location>
        <begin position="214"/>
        <end position="233"/>
    </location>
</feature>
<feature type="region of interest" description="Disordered" evidence="1">
    <location>
        <begin position="46"/>
        <end position="77"/>
    </location>
</feature>